<gene>
    <name evidence="1" type="ORF">LXM26_28690</name>
</gene>
<dbReference type="Proteomes" id="UP001139000">
    <property type="component" value="Unassembled WGS sequence"/>
</dbReference>
<dbReference type="EMBL" id="JAJTTC010000012">
    <property type="protein sequence ID" value="MCF0065527.1"/>
    <property type="molecule type" value="Genomic_DNA"/>
</dbReference>
<dbReference type="RefSeq" id="WP_234658515.1">
    <property type="nucleotide sequence ID" value="NZ_CP094997.1"/>
</dbReference>
<name>A0A9X1PQC0_9BACT</name>
<protein>
    <submittedName>
        <fullName evidence="1">Uncharacterized protein</fullName>
    </submittedName>
</protein>
<reference evidence="1" key="1">
    <citation type="submission" date="2021-12" db="EMBL/GenBank/DDBJ databases">
        <title>Novel species in genus Dyadobacter.</title>
        <authorList>
            <person name="Ma C."/>
        </authorList>
    </citation>
    <scope>NUCLEOTIDE SEQUENCE</scope>
    <source>
        <strain evidence="1">LJ419</strain>
    </source>
</reference>
<comment type="caution">
    <text evidence="1">The sequence shown here is derived from an EMBL/GenBank/DDBJ whole genome shotgun (WGS) entry which is preliminary data.</text>
</comment>
<proteinExistence type="predicted"/>
<accession>A0A9X1PQC0</accession>
<dbReference type="AlphaFoldDB" id="A0A9X1PQC0"/>
<evidence type="ECO:0000313" key="2">
    <source>
        <dbReference type="Proteomes" id="UP001139000"/>
    </source>
</evidence>
<sequence length="69" mass="7683">MSTKIWLRLVFRQTGEFGMLHTIKEIFPATSLLSRKTAGNQMMLLFSNAGGLDLADLENDIATILKAIE</sequence>
<keyword evidence="2" id="KW-1185">Reference proteome</keyword>
<organism evidence="1 2">
    <name type="scientific">Dyadobacter chenwenxiniae</name>
    <dbReference type="NCBI Taxonomy" id="2906456"/>
    <lineage>
        <taxon>Bacteria</taxon>
        <taxon>Pseudomonadati</taxon>
        <taxon>Bacteroidota</taxon>
        <taxon>Cytophagia</taxon>
        <taxon>Cytophagales</taxon>
        <taxon>Spirosomataceae</taxon>
        <taxon>Dyadobacter</taxon>
    </lineage>
</organism>
<evidence type="ECO:0000313" key="1">
    <source>
        <dbReference type="EMBL" id="MCF0065527.1"/>
    </source>
</evidence>